<dbReference type="AlphaFoldDB" id="A0A0U5JD10"/>
<protein>
    <recommendedName>
        <fullName evidence="5">Secreted protein</fullName>
    </recommendedName>
</protein>
<gene>
    <name evidence="3" type="ORF">PNK_2283</name>
</gene>
<dbReference type="KEGG" id="pnl:PNK_2283"/>
<dbReference type="PATRIC" id="fig|389348.3.peg.2564"/>
<reference evidence="4" key="1">
    <citation type="submission" date="2015-09" db="EMBL/GenBank/DDBJ databases">
        <authorList>
            <person name="Bertelli C."/>
        </authorList>
    </citation>
    <scope>NUCLEOTIDE SEQUENCE [LARGE SCALE GENOMIC DNA]</scope>
    <source>
        <strain evidence="4">KNic</strain>
    </source>
</reference>
<organism evidence="3 4">
    <name type="scientific">Candidatus Protochlamydia naegleriophila</name>
    <dbReference type="NCBI Taxonomy" id="389348"/>
    <lineage>
        <taxon>Bacteria</taxon>
        <taxon>Pseudomonadati</taxon>
        <taxon>Chlamydiota</taxon>
        <taxon>Chlamydiia</taxon>
        <taxon>Parachlamydiales</taxon>
        <taxon>Parachlamydiaceae</taxon>
        <taxon>Candidatus Protochlamydia</taxon>
    </lineage>
</organism>
<feature type="signal peptide" evidence="2">
    <location>
        <begin position="1"/>
        <end position="20"/>
    </location>
</feature>
<proteinExistence type="predicted"/>
<keyword evidence="2" id="KW-0732">Signal</keyword>
<evidence type="ECO:0000313" key="4">
    <source>
        <dbReference type="Proteomes" id="UP000069902"/>
    </source>
</evidence>
<dbReference type="InParanoid" id="A0A0U5JD10"/>
<feature type="compositionally biased region" description="Low complexity" evidence="1">
    <location>
        <begin position="516"/>
        <end position="531"/>
    </location>
</feature>
<evidence type="ECO:0000256" key="2">
    <source>
        <dbReference type="SAM" id="SignalP"/>
    </source>
</evidence>
<evidence type="ECO:0008006" key="5">
    <source>
        <dbReference type="Google" id="ProtNLM"/>
    </source>
</evidence>
<evidence type="ECO:0000313" key="3">
    <source>
        <dbReference type="EMBL" id="CUI17881.1"/>
    </source>
</evidence>
<feature type="region of interest" description="Disordered" evidence="1">
    <location>
        <begin position="513"/>
        <end position="566"/>
    </location>
</feature>
<keyword evidence="4" id="KW-1185">Reference proteome</keyword>
<dbReference type="Proteomes" id="UP000069902">
    <property type="component" value="Chromosome cPNK"/>
</dbReference>
<dbReference type="EMBL" id="LN879502">
    <property type="protein sequence ID" value="CUI17881.1"/>
    <property type="molecule type" value="Genomic_DNA"/>
</dbReference>
<dbReference type="STRING" id="389348.PNK_2283"/>
<dbReference type="RefSeq" id="WP_059062119.1">
    <property type="nucleotide sequence ID" value="NZ_LN879502.1"/>
</dbReference>
<feature type="compositionally biased region" description="Low complexity" evidence="1">
    <location>
        <begin position="548"/>
        <end position="566"/>
    </location>
</feature>
<evidence type="ECO:0000256" key="1">
    <source>
        <dbReference type="SAM" id="MobiDB-lite"/>
    </source>
</evidence>
<sequence length="566" mass="63699">MKSRLPLFLLYLFFHLHASAEESTAQIGDQAKAFAETLDFTQASLLYEELSKRQLPDWQQALVLYNWGTVKLLQQEWLQALHLFHSIPSSSISSPLLLRSLALNKAAAHLGQAQLLATLTTQETLDEQLYLAWQGIKELKEATAIDCRMQRMEQDSSTCVPTKDLTTLLKKALLTLDQIKQKLRSQYISSAGSNSLWIILKTALDNLSKQLSALEHIPASQKEPYSKVFLTQSQTLFPIWDQLKSNISEADSNIEEALKHYSEAIIYLEEQQLGQAQKSLQSSLQIIEKMAASNPLDTLLLNYRITLLQDINESAIQSLINEQMELVVDNAQKANLETATKFLNESLHAAQEGQLFKARFYIIYSQSILENLALETEEEKAPINVLKHALQTAQAAQQLTQLAHLAESSPNSSNADLLSIIRKQQDDTLKQAAPFIPSLLDAQKSAFNNQKGSHCQSHPWNQVIPLFEKGYLAAKQAKVWMALQPFQALALFDQQKQTVKNWQQALKILEQAASSAEPESNQNQPPQSQKSSAKEDSNETLQMIQEMQSQDQPQKKGQAQQEGHSW</sequence>
<name>A0A0U5JD10_9BACT</name>
<feature type="chain" id="PRO_5006860394" description="Secreted protein" evidence="2">
    <location>
        <begin position="21"/>
        <end position="566"/>
    </location>
</feature>
<accession>A0A0U5JD10</accession>